<organism evidence="10 11">
    <name type="scientific">Halomicronema hongdechloris C2206</name>
    <dbReference type="NCBI Taxonomy" id="1641165"/>
    <lineage>
        <taxon>Bacteria</taxon>
        <taxon>Bacillati</taxon>
        <taxon>Cyanobacteriota</taxon>
        <taxon>Cyanophyceae</taxon>
        <taxon>Nodosilineales</taxon>
        <taxon>Nodosilineaceae</taxon>
        <taxon>Halomicronema</taxon>
    </lineage>
</organism>
<evidence type="ECO:0000259" key="9">
    <source>
        <dbReference type="Pfam" id="PF01850"/>
    </source>
</evidence>
<dbReference type="GO" id="GO:0000287">
    <property type="term" value="F:magnesium ion binding"/>
    <property type="evidence" value="ECO:0007669"/>
    <property type="project" value="UniProtKB-UniRule"/>
</dbReference>
<evidence type="ECO:0000256" key="6">
    <source>
        <dbReference type="ARBA" id="ARBA00022842"/>
    </source>
</evidence>
<dbReference type="STRING" id="1641165.XM38_17595"/>
<evidence type="ECO:0000256" key="7">
    <source>
        <dbReference type="ARBA" id="ARBA00038093"/>
    </source>
</evidence>
<dbReference type="SUPFAM" id="SSF88723">
    <property type="entry name" value="PIN domain-like"/>
    <property type="match status" value="1"/>
</dbReference>
<dbReference type="RefSeq" id="WP_080811327.1">
    <property type="nucleotide sequence ID" value="NZ_CP021983.2"/>
</dbReference>
<keyword evidence="3 8" id="KW-0540">Nuclease</keyword>
<evidence type="ECO:0000256" key="5">
    <source>
        <dbReference type="ARBA" id="ARBA00022801"/>
    </source>
</evidence>
<dbReference type="GO" id="GO:0004540">
    <property type="term" value="F:RNA nuclease activity"/>
    <property type="evidence" value="ECO:0007669"/>
    <property type="project" value="InterPro"/>
</dbReference>
<sequence length="137" mass="15313">MTVLPALLDTDILSAILRQDPVVIPKAQEYLVAHEQFTFSIITRYEILRGLKAKGATKQLAAFDLFCEVNIILLLTDEIIIKASDIYALLRQRGELIGDADILIASTALAQGLCVITNNLSHFQRIPELQIQNWLQP</sequence>
<dbReference type="GO" id="GO:0090729">
    <property type="term" value="F:toxin activity"/>
    <property type="evidence" value="ECO:0007669"/>
    <property type="project" value="UniProtKB-KW"/>
</dbReference>
<keyword evidence="8" id="KW-0800">Toxin</keyword>
<dbReference type="InterPro" id="IPR022907">
    <property type="entry name" value="VapC_family"/>
</dbReference>
<comment type="function">
    <text evidence="8">Toxic component of a toxin-antitoxin (TA) system. An RNase.</text>
</comment>
<protein>
    <recommendedName>
        <fullName evidence="8">Ribonuclease VapC</fullName>
        <shortName evidence="8">RNase VapC</shortName>
        <ecNumber evidence="8">3.1.-.-</ecNumber>
    </recommendedName>
    <alternativeName>
        <fullName evidence="8">Toxin VapC</fullName>
    </alternativeName>
</protein>
<dbReference type="Pfam" id="PF01850">
    <property type="entry name" value="PIN"/>
    <property type="match status" value="1"/>
</dbReference>
<dbReference type="InterPro" id="IPR050556">
    <property type="entry name" value="Type_II_TA_system_RNase"/>
</dbReference>
<evidence type="ECO:0000256" key="2">
    <source>
        <dbReference type="ARBA" id="ARBA00022649"/>
    </source>
</evidence>
<keyword evidence="5 8" id="KW-0378">Hydrolase</keyword>
<gene>
    <name evidence="8" type="primary">vapC</name>
    <name evidence="10" type="ORF">XM38_017480</name>
</gene>
<dbReference type="Proteomes" id="UP000191901">
    <property type="component" value="Chromosome"/>
</dbReference>
<keyword evidence="4 8" id="KW-0479">Metal-binding</keyword>
<dbReference type="CDD" id="cd18744">
    <property type="entry name" value="PIN_VapC4-5_FitB-like"/>
    <property type="match status" value="1"/>
</dbReference>
<dbReference type="EMBL" id="CP021983">
    <property type="protein sequence ID" value="ASC70801.1"/>
    <property type="molecule type" value="Genomic_DNA"/>
</dbReference>
<dbReference type="Gene3D" id="3.40.50.1010">
    <property type="entry name" value="5'-nuclease"/>
    <property type="match status" value="1"/>
</dbReference>
<dbReference type="AlphaFoldDB" id="A0A1Z3HKG1"/>
<keyword evidence="2 8" id="KW-1277">Toxin-antitoxin system</keyword>
<evidence type="ECO:0000256" key="1">
    <source>
        <dbReference type="ARBA" id="ARBA00001946"/>
    </source>
</evidence>
<evidence type="ECO:0000313" key="10">
    <source>
        <dbReference type="EMBL" id="ASC70801.1"/>
    </source>
</evidence>
<feature type="binding site" evidence="8">
    <location>
        <position position="9"/>
    </location>
    <ligand>
        <name>Mg(2+)</name>
        <dbReference type="ChEBI" id="CHEBI:18420"/>
    </ligand>
</feature>
<dbReference type="GO" id="GO:0016787">
    <property type="term" value="F:hydrolase activity"/>
    <property type="evidence" value="ECO:0007669"/>
    <property type="project" value="UniProtKB-KW"/>
</dbReference>
<name>A0A1Z3HKG1_9CYAN</name>
<feature type="binding site" evidence="8">
    <location>
        <position position="101"/>
    </location>
    <ligand>
        <name>Mg(2+)</name>
        <dbReference type="ChEBI" id="CHEBI:18420"/>
    </ligand>
</feature>
<dbReference type="PANTHER" id="PTHR33653:SF1">
    <property type="entry name" value="RIBONUCLEASE VAPC2"/>
    <property type="match status" value="1"/>
</dbReference>
<evidence type="ECO:0000313" key="11">
    <source>
        <dbReference type="Proteomes" id="UP000191901"/>
    </source>
</evidence>
<proteinExistence type="inferred from homology"/>
<keyword evidence="6 8" id="KW-0460">Magnesium</keyword>
<accession>A0A1Z3HKG1</accession>
<evidence type="ECO:0000256" key="4">
    <source>
        <dbReference type="ARBA" id="ARBA00022723"/>
    </source>
</evidence>
<dbReference type="KEGG" id="hhg:XM38_017480"/>
<feature type="domain" description="PIN" evidence="9">
    <location>
        <begin position="7"/>
        <end position="127"/>
    </location>
</feature>
<comment type="similarity">
    <text evidence="7 8">Belongs to the PINc/VapC protein family.</text>
</comment>
<evidence type="ECO:0000256" key="3">
    <source>
        <dbReference type="ARBA" id="ARBA00022722"/>
    </source>
</evidence>
<dbReference type="InterPro" id="IPR002716">
    <property type="entry name" value="PIN_dom"/>
</dbReference>
<dbReference type="HAMAP" id="MF_00265">
    <property type="entry name" value="VapC_Nob1"/>
    <property type="match status" value="1"/>
</dbReference>
<comment type="cofactor">
    <cofactor evidence="1 8">
        <name>Mg(2+)</name>
        <dbReference type="ChEBI" id="CHEBI:18420"/>
    </cofactor>
</comment>
<dbReference type="PANTHER" id="PTHR33653">
    <property type="entry name" value="RIBONUCLEASE VAPC2"/>
    <property type="match status" value="1"/>
</dbReference>
<dbReference type="OrthoDB" id="9796690at2"/>
<evidence type="ECO:0000256" key="8">
    <source>
        <dbReference type="HAMAP-Rule" id="MF_00265"/>
    </source>
</evidence>
<keyword evidence="11" id="KW-1185">Reference proteome</keyword>
<reference evidence="10 11" key="1">
    <citation type="journal article" date="2016" name="Biochim. Biophys. Acta">
        <title>Characterization of red-shifted phycobilisomes isolated from the chlorophyll f-containing cyanobacterium Halomicronema hongdechloris.</title>
        <authorList>
            <person name="Li Y."/>
            <person name="Lin Y."/>
            <person name="Garvey C.J."/>
            <person name="Birch D."/>
            <person name="Corkery R.W."/>
            <person name="Loughlin P.C."/>
            <person name="Scheer H."/>
            <person name="Willows R.D."/>
            <person name="Chen M."/>
        </authorList>
    </citation>
    <scope>NUCLEOTIDE SEQUENCE [LARGE SCALE GENOMIC DNA]</scope>
    <source>
        <strain evidence="10 11">C2206</strain>
    </source>
</reference>
<dbReference type="InterPro" id="IPR029060">
    <property type="entry name" value="PIN-like_dom_sf"/>
</dbReference>
<dbReference type="EC" id="3.1.-.-" evidence="8"/>